<name>A0AA40CR99_9PEZI</name>
<keyword evidence="4 7" id="KW-0472">Membrane</keyword>
<gene>
    <name evidence="9" type="ORF">B0T16DRAFT_455788</name>
</gene>
<feature type="transmembrane region" description="Helical" evidence="7">
    <location>
        <begin position="139"/>
        <end position="166"/>
    </location>
</feature>
<keyword evidence="3 7" id="KW-1133">Transmembrane helix</keyword>
<reference evidence="9" key="1">
    <citation type="submission" date="2023-06" db="EMBL/GenBank/DDBJ databases">
        <title>Genome-scale phylogeny and comparative genomics of the fungal order Sordariales.</title>
        <authorList>
            <consortium name="Lawrence Berkeley National Laboratory"/>
            <person name="Hensen N."/>
            <person name="Bonometti L."/>
            <person name="Westerberg I."/>
            <person name="Brannstrom I.O."/>
            <person name="Guillou S."/>
            <person name="Cros-Aarteil S."/>
            <person name="Calhoun S."/>
            <person name="Haridas S."/>
            <person name="Kuo A."/>
            <person name="Mondo S."/>
            <person name="Pangilinan J."/>
            <person name="Riley R."/>
            <person name="Labutti K."/>
            <person name="Andreopoulos B."/>
            <person name="Lipzen A."/>
            <person name="Chen C."/>
            <person name="Yanf M."/>
            <person name="Daum C."/>
            <person name="Ng V."/>
            <person name="Clum A."/>
            <person name="Steindorff A."/>
            <person name="Ohm R."/>
            <person name="Martin F."/>
            <person name="Silar P."/>
            <person name="Natvig D."/>
            <person name="Lalanne C."/>
            <person name="Gautier V."/>
            <person name="Ament-Velasquez S.L."/>
            <person name="Kruys A."/>
            <person name="Hutchinson M.I."/>
            <person name="Powell A.J."/>
            <person name="Barry K."/>
            <person name="Miller A.N."/>
            <person name="Grigoriev I.V."/>
            <person name="Debuchy R."/>
            <person name="Gladieux P."/>
            <person name="Thoren M.H."/>
            <person name="Johannesson H."/>
        </authorList>
    </citation>
    <scope>NUCLEOTIDE SEQUENCE</scope>
    <source>
        <strain evidence="9">SMH2532-1</strain>
    </source>
</reference>
<accession>A0AA40CR99</accession>
<feature type="region of interest" description="Disordered" evidence="6">
    <location>
        <begin position="353"/>
        <end position="384"/>
    </location>
</feature>
<feature type="transmembrane region" description="Helical" evidence="7">
    <location>
        <begin position="220"/>
        <end position="245"/>
    </location>
</feature>
<dbReference type="EMBL" id="JAULSV010000003">
    <property type="protein sequence ID" value="KAK0648305.1"/>
    <property type="molecule type" value="Genomic_DNA"/>
</dbReference>
<keyword evidence="2 7" id="KW-0812">Transmembrane</keyword>
<evidence type="ECO:0000256" key="5">
    <source>
        <dbReference type="ARBA" id="ARBA00038359"/>
    </source>
</evidence>
<dbReference type="PANTHER" id="PTHR33048">
    <property type="entry name" value="PTH11-LIKE INTEGRAL MEMBRANE PROTEIN (AFU_ORTHOLOGUE AFUA_5G11245)"/>
    <property type="match status" value="1"/>
</dbReference>
<comment type="caution">
    <text evidence="9">The sequence shown here is derived from an EMBL/GenBank/DDBJ whole genome shotgun (WGS) entry which is preliminary data.</text>
</comment>
<dbReference type="GO" id="GO:0016020">
    <property type="term" value="C:membrane"/>
    <property type="evidence" value="ECO:0007669"/>
    <property type="project" value="UniProtKB-SubCell"/>
</dbReference>
<feature type="transmembrane region" description="Helical" evidence="7">
    <location>
        <begin position="186"/>
        <end position="208"/>
    </location>
</feature>
<dbReference type="PANTHER" id="PTHR33048:SF167">
    <property type="entry name" value="INTEGRAL MEMBRANE PROTEIN"/>
    <property type="match status" value="1"/>
</dbReference>
<dbReference type="AlphaFoldDB" id="A0AA40CR99"/>
<organism evidence="9 10">
    <name type="scientific">Cercophora newfieldiana</name>
    <dbReference type="NCBI Taxonomy" id="92897"/>
    <lineage>
        <taxon>Eukaryota</taxon>
        <taxon>Fungi</taxon>
        <taxon>Dikarya</taxon>
        <taxon>Ascomycota</taxon>
        <taxon>Pezizomycotina</taxon>
        <taxon>Sordariomycetes</taxon>
        <taxon>Sordariomycetidae</taxon>
        <taxon>Sordariales</taxon>
        <taxon>Lasiosphaeriaceae</taxon>
        <taxon>Cercophora</taxon>
    </lineage>
</organism>
<evidence type="ECO:0000313" key="10">
    <source>
        <dbReference type="Proteomes" id="UP001174936"/>
    </source>
</evidence>
<dbReference type="Proteomes" id="UP001174936">
    <property type="component" value="Unassembled WGS sequence"/>
</dbReference>
<dbReference type="InterPro" id="IPR049326">
    <property type="entry name" value="Rhodopsin_dom_fungi"/>
</dbReference>
<evidence type="ECO:0000256" key="4">
    <source>
        <dbReference type="ARBA" id="ARBA00023136"/>
    </source>
</evidence>
<dbReference type="InterPro" id="IPR052337">
    <property type="entry name" value="SAT4-like"/>
</dbReference>
<feature type="transmembrane region" description="Helical" evidence="7">
    <location>
        <begin position="23"/>
        <end position="47"/>
    </location>
</feature>
<evidence type="ECO:0000256" key="6">
    <source>
        <dbReference type="SAM" id="MobiDB-lite"/>
    </source>
</evidence>
<sequence>MASNVTVGNATINGYNPANDTNVATFLSVVVVAWSCAFIAACLRFYTRAILVRSFGKDDVFMVMAVLFGIGGFVCWIICCKNGYGRRQRYVPRDELSIVLEAQFYESVLEASFAFGFLKISIALSLLRLNRGGRWYKRILWTLIGFTCFYTLFAFITFLTFCRPISGQWERTPGTKCYNKELYRDFGLFNAACNITTDVMFATLPVPLIWSLQLQRRTRIYLIAILSGGYFAVALGVAKAVFIIAFVHERDGTFRPWAPFFGALQLDMGIIAACAPTLRPLLGSLLKLSDHGNYKDANYYRAGKALDRIPKSGSEKRGYLRQNTASGVFVEGLTSPDPEKWAALNREKTSFTATVHNGGSVKDDASGEKPSIDEDAITHIPPDPDFKGIVKTTEFKVEK</sequence>
<evidence type="ECO:0000256" key="2">
    <source>
        <dbReference type="ARBA" id="ARBA00022692"/>
    </source>
</evidence>
<evidence type="ECO:0000256" key="7">
    <source>
        <dbReference type="SAM" id="Phobius"/>
    </source>
</evidence>
<keyword evidence="10" id="KW-1185">Reference proteome</keyword>
<feature type="transmembrane region" description="Helical" evidence="7">
    <location>
        <begin position="59"/>
        <end position="84"/>
    </location>
</feature>
<protein>
    <recommendedName>
        <fullName evidence="8">Rhodopsin domain-containing protein</fullName>
    </recommendedName>
</protein>
<proteinExistence type="inferred from homology"/>
<evidence type="ECO:0000313" key="9">
    <source>
        <dbReference type="EMBL" id="KAK0648305.1"/>
    </source>
</evidence>
<evidence type="ECO:0000256" key="1">
    <source>
        <dbReference type="ARBA" id="ARBA00004141"/>
    </source>
</evidence>
<dbReference type="Pfam" id="PF20684">
    <property type="entry name" value="Fung_rhodopsin"/>
    <property type="match status" value="1"/>
</dbReference>
<evidence type="ECO:0000256" key="3">
    <source>
        <dbReference type="ARBA" id="ARBA00022989"/>
    </source>
</evidence>
<comment type="subcellular location">
    <subcellularLocation>
        <location evidence="1">Membrane</location>
        <topology evidence="1">Multi-pass membrane protein</topology>
    </subcellularLocation>
</comment>
<feature type="compositionally biased region" description="Basic and acidic residues" evidence="6">
    <location>
        <begin position="361"/>
        <end position="372"/>
    </location>
</feature>
<comment type="similarity">
    <text evidence="5">Belongs to the SAT4 family.</text>
</comment>
<feature type="domain" description="Rhodopsin" evidence="8">
    <location>
        <begin position="43"/>
        <end position="282"/>
    </location>
</feature>
<evidence type="ECO:0000259" key="8">
    <source>
        <dbReference type="Pfam" id="PF20684"/>
    </source>
</evidence>